<feature type="transmembrane region" description="Helical" evidence="4">
    <location>
        <begin position="91"/>
        <end position="120"/>
    </location>
</feature>
<feature type="transmembrane region" description="Helical" evidence="4">
    <location>
        <begin position="12"/>
        <end position="29"/>
    </location>
</feature>
<dbReference type="InterPro" id="IPR036890">
    <property type="entry name" value="HATPase_C_sf"/>
</dbReference>
<gene>
    <name evidence="7" type="ORF">VV02_17840</name>
</gene>
<keyword evidence="4" id="KW-1133">Transmembrane helix</keyword>
<evidence type="ECO:0000259" key="5">
    <source>
        <dbReference type="Pfam" id="PF07730"/>
    </source>
</evidence>
<dbReference type="InterPro" id="IPR003594">
    <property type="entry name" value="HATPase_dom"/>
</dbReference>
<accession>A0A0K1JR39</accession>
<evidence type="ECO:0000256" key="1">
    <source>
        <dbReference type="ARBA" id="ARBA00022679"/>
    </source>
</evidence>
<dbReference type="PANTHER" id="PTHR24421">
    <property type="entry name" value="NITRATE/NITRITE SENSOR PROTEIN NARX-RELATED"/>
    <property type="match status" value="1"/>
</dbReference>
<feature type="transmembrane region" description="Helical" evidence="4">
    <location>
        <begin position="35"/>
        <end position="53"/>
    </location>
</feature>
<dbReference type="Pfam" id="PF07730">
    <property type="entry name" value="HisKA_3"/>
    <property type="match status" value="1"/>
</dbReference>
<dbReference type="GO" id="GO:0046983">
    <property type="term" value="F:protein dimerization activity"/>
    <property type="evidence" value="ECO:0007669"/>
    <property type="project" value="InterPro"/>
</dbReference>
<dbReference type="STRING" id="571913.VV02_17840"/>
<evidence type="ECO:0000256" key="3">
    <source>
        <dbReference type="ARBA" id="ARBA00023012"/>
    </source>
</evidence>
<protein>
    <submittedName>
        <fullName evidence="7">Uncharacterized protein</fullName>
    </submittedName>
</protein>
<evidence type="ECO:0000259" key="6">
    <source>
        <dbReference type="Pfam" id="PF13581"/>
    </source>
</evidence>
<keyword evidence="2" id="KW-0418">Kinase</keyword>
<dbReference type="Pfam" id="PF13581">
    <property type="entry name" value="HATPase_c_2"/>
    <property type="match status" value="1"/>
</dbReference>
<dbReference type="Proteomes" id="UP000066480">
    <property type="component" value="Chromosome"/>
</dbReference>
<dbReference type="GO" id="GO:0016020">
    <property type="term" value="C:membrane"/>
    <property type="evidence" value="ECO:0007669"/>
    <property type="project" value="InterPro"/>
</dbReference>
<dbReference type="SUPFAM" id="SSF55874">
    <property type="entry name" value="ATPase domain of HSP90 chaperone/DNA topoisomerase II/histidine kinase"/>
    <property type="match status" value="1"/>
</dbReference>
<feature type="transmembrane region" description="Helical" evidence="4">
    <location>
        <begin position="65"/>
        <end position="85"/>
    </location>
</feature>
<keyword evidence="1" id="KW-0808">Transferase</keyword>
<name>A0A0K1JR39_9MICO</name>
<feature type="transmembrane region" description="Helical" evidence="4">
    <location>
        <begin position="132"/>
        <end position="154"/>
    </location>
</feature>
<reference evidence="7 8" key="1">
    <citation type="submission" date="2015-03" db="EMBL/GenBank/DDBJ databases">
        <title>Luteipulveratus halotolerans sp. nov., a novel actinobacterium (Dermacoccaceae) from Sarawak, Malaysia.</title>
        <authorList>
            <person name="Juboi H."/>
            <person name="Basik A."/>
            <person name="Shamsul S.S."/>
            <person name="Arnold P."/>
            <person name="Schmitt E.K."/>
            <person name="Sanglier J.-J."/>
            <person name="Yeo T."/>
        </authorList>
    </citation>
    <scope>NUCLEOTIDE SEQUENCE [LARGE SCALE GENOMIC DNA]</scope>
    <source>
        <strain evidence="7 8">MN07-A0370</strain>
    </source>
</reference>
<keyword evidence="3" id="KW-0902">Two-component regulatory system</keyword>
<evidence type="ECO:0000313" key="7">
    <source>
        <dbReference type="EMBL" id="AKU19058.1"/>
    </source>
</evidence>
<keyword evidence="8" id="KW-1185">Reference proteome</keyword>
<keyword evidence="4" id="KW-0472">Membrane</keyword>
<dbReference type="PANTHER" id="PTHR24421:SF63">
    <property type="entry name" value="SENSOR HISTIDINE KINASE DESK"/>
    <property type="match status" value="1"/>
</dbReference>
<proteinExistence type="predicted"/>
<evidence type="ECO:0000256" key="2">
    <source>
        <dbReference type="ARBA" id="ARBA00022777"/>
    </source>
</evidence>
<dbReference type="KEGG" id="lmoi:VV02_17840"/>
<evidence type="ECO:0000256" key="4">
    <source>
        <dbReference type="SAM" id="Phobius"/>
    </source>
</evidence>
<feature type="domain" description="Signal transduction histidine kinase subgroup 3 dimerisation and phosphoacceptor" evidence="5">
    <location>
        <begin position="175"/>
        <end position="240"/>
    </location>
</feature>
<dbReference type="Gene3D" id="3.30.565.10">
    <property type="entry name" value="Histidine kinase-like ATPase, C-terminal domain"/>
    <property type="match status" value="1"/>
</dbReference>
<evidence type="ECO:0000313" key="8">
    <source>
        <dbReference type="Proteomes" id="UP000066480"/>
    </source>
</evidence>
<dbReference type="AlphaFoldDB" id="A0A0K1JR39"/>
<keyword evidence="4" id="KW-0812">Transmembrane</keyword>
<dbReference type="InterPro" id="IPR011712">
    <property type="entry name" value="Sig_transdc_His_kin_sub3_dim/P"/>
</dbReference>
<dbReference type="EMBL" id="CP011112">
    <property type="protein sequence ID" value="AKU19058.1"/>
    <property type="molecule type" value="Genomic_DNA"/>
</dbReference>
<dbReference type="CDD" id="cd16917">
    <property type="entry name" value="HATPase_UhpB-NarQ-NarX-like"/>
    <property type="match status" value="1"/>
</dbReference>
<sequence length="364" mass="38513">MLRWARDGVGPWPVIPWLVISLIAPISQLRALASPWAVLVVLLQTAAFFALTIPAGRGESVRRPVGLAALAGQVAITIAAVAAWGEDWQTLFVLGAIIAGAGLDASAAPLAVLAVTAVATLTLGLVRDDWEVAWIIALNCFLAGIATYCVYWLFTAVHELSRTREELASAAVSRERLRFARDLHDVLGHTLSVVVVKAEAVRRIAARDPAAAAQHAGDIETIGRAALQEVRETASGYRTSSWQHEIDSARLALTAAGVDLMVSGDAAGLSPAVERTVGWVVREATTNVVRHAQATTCRIELVREGSEVQVSVADDGQGGSGAEGNGLRGLRERVTQSSGSVRITHDSNGFRLVAHLPVADEETP</sequence>
<dbReference type="Gene3D" id="1.20.5.1930">
    <property type="match status" value="1"/>
</dbReference>
<dbReference type="InterPro" id="IPR050482">
    <property type="entry name" value="Sensor_HK_TwoCompSys"/>
</dbReference>
<organism evidence="7 8">
    <name type="scientific">Luteipulveratus mongoliensis</name>
    <dbReference type="NCBI Taxonomy" id="571913"/>
    <lineage>
        <taxon>Bacteria</taxon>
        <taxon>Bacillati</taxon>
        <taxon>Actinomycetota</taxon>
        <taxon>Actinomycetes</taxon>
        <taxon>Micrococcales</taxon>
        <taxon>Dermacoccaceae</taxon>
        <taxon>Luteipulveratus</taxon>
    </lineage>
</organism>
<dbReference type="GO" id="GO:0000155">
    <property type="term" value="F:phosphorelay sensor kinase activity"/>
    <property type="evidence" value="ECO:0007669"/>
    <property type="project" value="InterPro"/>
</dbReference>
<feature type="domain" description="Histidine kinase/HSP90-like ATPase" evidence="6">
    <location>
        <begin position="265"/>
        <end position="321"/>
    </location>
</feature>